<dbReference type="RefSeq" id="WP_092419452.1">
    <property type="nucleotide sequence ID" value="NZ_FPCK01000001.1"/>
</dbReference>
<dbReference type="Pfam" id="PF13946">
    <property type="entry name" value="DUF4214"/>
    <property type="match status" value="1"/>
</dbReference>
<dbReference type="OrthoDB" id="7950479at2"/>
<feature type="coiled-coil region" evidence="1">
    <location>
        <begin position="457"/>
        <end position="484"/>
    </location>
</feature>
<dbReference type="EMBL" id="FPCK01000001">
    <property type="protein sequence ID" value="SFV26760.1"/>
    <property type="molecule type" value="Genomic_DNA"/>
</dbReference>
<evidence type="ECO:0000259" key="2">
    <source>
        <dbReference type="Pfam" id="PF13946"/>
    </source>
</evidence>
<keyword evidence="4" id="KW-1185">Reference proteome</keyword>
<dbReference type="STRING" id="429728.SAMN05216456_0103"/>
<keyword evidence="1" id="KW-0175">Coiled coil</keyword>
<gene>
    <name evidence="3" type="ORF">SAMN05216456_0103</name>
</gene>
<feature type="domain" description="DUF4214" evidence="2">
    <location>
        <begin position="3"/>
        <end position="54"/>
    </location>
</feature>
<reference evidence="3 4" key="1">
    <citation type="submission" date="2016-10" db="EMBL/GenBank/DDBJ databases">
        <authorList>
            <person name="de Groot N.N."/>
        </authorList>
    </citation>
    <scope>NUCLEOTIDE SEQUENCE [LARGE SCALE GENOMIC DNA]</scope>
    <source>
        <strain evidence="3 4">IPL20</strain>
    </source>
</reference>
<name>A0A1I7MWI4_9HYPH</name>
<evidence type="ECO:0000313" key="3">
    <source>
        <dbReference type="EMBL" id="SFV26760.1"/>
    </source>
</evidence>
<dbReference type="AlphaFoldDB" id="A0A1I7MWI4"/>
<dbReference type="InterPro" id="IPR025282">
    <property type="entry name" value="DUF4214"/>
</dbReference>
<sequence length="637" mass="64957">MALTTAQLIAQLYIGYYNRAPEPEGLDYWVGRVEAGVSLSDIADSFAASPEAIAAYPWLAMSNPSAGSVGAFLEAVYQNLFNRSIDADGLAFYSNELLTGLRSPGEIIASIQANANTNTNNTDGQILANKVTVGLAWYEGAKAQSGFEFNDAAKASANTILDGVGATQASVDAALATIEDLFGAPASLDAALADLFDAREALSDALADLELDTNLDGTIDVEAGDAEVGDVTSYFNAATAAVGAELNNPGFASAGAATQQGLINDGLKAAQDVITKETAELRTAEAGVSSALLTAINAVESRAAAFEVANDAAIAADVTEDGEAARFEAVNDGALAVTGGNTLEFTPAGGSAVTLATLTNGVWVANTTLPTGLVGFDAYLAALQAETTTATAATQAETALDNAVLRVLQLESGNANLTTTDIAPDAITDAQVDGRTVVTIDLAATGGTVAAPNAQGVLDARQDLVDAQEALADLQDAIEVWEAAGDLNDQISDLVEAVTAAEEAITNSPANGGLGLNLISENDAFTSADDVYLFTQDSGTTFTVANFGQIGDDVIYVGSAYTLVELAATDTLSTKAYGSATVLEVFIQQVGANTVLSFETAAFDGSDTDGSFNGTVITLTGVNADDVSFANGYFSIA</sequence>
<evidence type="ECO:0000256" key="1">
    <source>
        <dbReference type="SAM" id="Coils"/>
    </source>
</evidence>
<proteinExistence type="predicted"/>
<dbReference type="Proteomes" id="UP000199074">
    <property type="component" value="Unassembled WGS sequence"/>
</dbReference>
<accession>A0A1I7MWI4</accession>
<organism evidence="3 4">
    <name type="scientific">Devosia crocina</name>
    <dbReference type="NCBI Taxonomy" id="429728"/>
    <lineage>
        <taxon>Bacteria</taxon>
        <taxon>Pseudomonadati</taxon>
        <taxon>Pseudomonadota</taxon>
        <taxon>Alphaproteobacteria</taxon>
        <taxon>Hyphomicrobiales</taxon>
        <taxon>Devosiaceae</taxon>
        <taxon>Devosia</taxon>
    </lineage>
</organism>
<evidence type="ECO:0000313" key="4">
    <source>
        <dbReference type="Proteomes" id="UP000199074"/>
    </source>
</evidence>
<protein>
    <recommendedName>
        <fullName evidence="2">DUF4214 domain-containing protein</fullName>
    </recommendedName>
</protein>